<evidence type="ECO:0000313" key="2">
    <source>
        <dbReference type="EMBL" id="MBP1040447.1"/>
    </source>
</evidence>
<comment type="caution">
    <text evidence="2">The sequence shown here is derived from an EMBL/GenBank/DDBJ whole genome shotgun (WGS) entry which is preliminary data.</text>
</comment>
<evidence type="ECO:0000259" key="1">
    <source>
        <dbReference type="Pfam" id="PF13349"/>
    </source>
</evidence>
<dbReference type="PANTHER" id="PTHR34094">
    <property type="match status" value="1"/>
</dbReference>
<dbReference type="RefSeq" id="WP_209525379.1">
    <property type="nucleotide sequence ID" value="NZ_JAEEGA010000002.1"/>
</dbReference>
<organism evidence="2 3">
    <name type="scientific">Vagococcus allomyrinae</name>
    <dbReference type="NCBI Taxonomy" id="2794353"/>
    <lineage>
        <taxon>Bacteria</taxon>
        <taxon>Bacillati</taxon>
        <taxon>Bacillota</taxon>
        <taxon>Bacilli</taxon>
        <taxon>Lactobacillales</taxon>
        <taxon>Enterococcaceae</taxon>
        <taxon>Vagococcus</taxon>
    </lineage>
</organism>
<name>A0A940P2V9_9ENTE</name>
<sequence>MKKKVIGFAVFGLVLATVGGIGSAVYFPKAEKQSRTSIDERYQVKQNNKNLELSIKGNIDYRFTESSDQDIHISGKAHSVMSEQRFTWKPVESGDKTLVEVAFTETGEYQNYIQLGFSQFVTIAIPTSFESITINGDKDSNVNISDLKTADLVLNIDSHDYTHLSNLTLDNLSVTAKAGSVSLDNIKAQEKVSLKGDQGYFSLYDSRAESFTVESVDGQVDLNDLTGDSTVKTEGGFVTLASLKGKTSVETIDGYIDWEDSKLTDDLQVKTTSGNIRINLERRPNNFTITTKSNNGTVRLFGKEKKSLKKGSGGPTLTLESLHGDIRVDDEDSEYDEYTDDDFDETLDDVENEITNAIENNF</sequence>
<proteinExistence type="predicted"/>
<dbReference type="EMBL" id="JAEEGA010000002">
    <property type="protein sequence ID" value="MBP1040447.1"/>
    <property type="molecule type" value="Genomic_DNA"/>
</dbReference>
<dbReference type="Pfam" id="PF13349">
    <property type="entry name" value="DUF4097"/>
    <property type="match status" value="1"/>
</dbReference>
<reference evidence="2" key="1">
    <citation type="submission" date="2020-12" db="EMBL/GenBank/DDBJ databases">
        <title>Vagococcus allomyrinae sp. nov. and Enterococcus lavae sp. nov., isolated from the larvae of Allomyrina dichotoma.</title>
        <authorList>
            <person name="Lee S.D."/>
        </authorList>
    </citation>
    <scope>NUCLEOTIDE SEQUENCE</scope>
    <source>
        <strain evidence="2">BWB3-3</strain>
    </source>
</reference>
<accession>A0A940P2V9</accession>
<dbReference type="PANTHER" id="PTHR34094:SF1">
    <property type="entry name" value="PROTEIN FAM185A"/>
    <property type="match status" value="1"/>
</dbReference>
<gene>
    <name evidence="2" type="ORF">I6N95_05400</name>
</gene>
<dbReference type="InterPro" id="IPR025164">
    <property type="entry name" value="Toastrack_DUF4097"/>
</dbReference>
<feature type="domain" description="DUF4097" evidence="1">
    <location>
        <begin position="50"/>
        <end position="328"/>
    </location>
</feature>
<dbReference type="AlphaFoldDB" id="A0A940P2V9"/>
<evidence type="ECO:0000313" key="3">
    <source>
        <dbReference type="Proteomes" id="UP000674938"/>
    </source>
</evidence>
<dbReference type="Proteomes" id="UP000674938">
    <property type="component" value="Unassembled WGS sequence"/>
</dbReference>
<protein>
    <submittedName>
        <fullName evidence="2">DUF4097 family beta strand repeat protein</fullName>
    </submittedName>
</protein>
<keyword evidence="3" id="KW-1185">Reference proteome</keyword>